<evidence type="ECO:0000256" key="2">
    <source>
        <dbReference type="ARBA" id="ARBA00022692"/>
    </source>
</evidence>
<dbReference type="RefSeq" id="WP_076877041.1">
    <property type="nucleotide sequence ID" value="NZ_MLCN01000006.1"/>
</dbReference>
<evidence type="ECO:0000256" key="6">
    <source>
        <dbReference type="SAM" id="Phobius"/>
    </source>
</evidence>
<comment type="subcellular location">
    <subcellularLocation>
        <location evidence="1">Membrane</location>
        <topology evidence="1">Multi-pass membrane protein</topology>
    </subcellularLocation>
</comment>
<evidence type="ECO:0000256" key="1">
    <source>
        <dbReference type="ARBA" id="ARBA00004141"/>
    </source>
</evidence>
<name>A0A1S8CYM9_9GAMM</name>
<feature type="transmembrane region" description="Helical" evidence="6">
    <location>
        <begin position="64"/>
        <end position="85"/>
    </location>
</feature>
<dbReference type="GO" id="GO:0016020">
    <property type="term" value="C:membrane"/>
    <property type="evidence" value="ECO:0007669"/>
    <property type="project" value="UniProtKB-SubCell"/>
</dbReference>
<accession>A0A1S8CYM9</accession>
<dbReference type="InterPro" id="IPR003825">
    <property type="entry name" value="Colicin-V_CvpA"/>
</dbReference>
<dbReference type="STRING" id="1907941.BKE30_02230"/>
<dbReference type="GO" id="GO:0009403">
    <property type="term" value="P:toxin biosynthetic process"/>
    <property type="evidence" value="ECO:0007669"/>
    <property type="project" value="InterPro"/>
</dbReference>
<dbReference type="InterPro" id="IPR052719">
    <property type="entry name" value="CvpA-like"/>
</dbReference>
<proteinExistence type="predicted"/>
<keyword evidence="2 6" id="KW-0812">Transmembrane</keyword>
<sequence length="199" mass="21632">MNYLDIASVVIIMWATWTGLQRGLIRSLTSLIGWLLALVLGSRFAQTLAPSFSVLTQDPVVQKIAAFATIAVLVLFVSALIGNVLRRLLKALRLGLTEQVAGGLFGAAKGSLILMIAIQLIGPWVAESPYWQKSRMVSLLSPYAPMAVEMSEHVAGHVWDEVKSRETGDEPELSPEPVDQYERSVGSRDAADTVPNPFS</sequence>
<dbReference type="AlphaFoldDB" id="A0A1S8CYM9"/>
<dbReference type="Proteomes" id="UP000192132">
    <property type="component" value="Unassembled WGS sequence"/>
</dbReference>
<dbReference type="PANTHER" id="PTHR36926:SF1">
    <property type="entry name" value="COLICIN V PRODUCTION PROTEIN"/>
    <property type="match status" value="1"/>
</dbReference>
<evidence type="ECO:0000313" key="7">
    <source>
        <dbReference type="EMBL" id="ONG41921.1"/>
    </source>
</evidence>
<dbReference type="EMBL" id="MLCN01000006">
    <property type="protein sequence ID" value="ONG41921.1"/>
    <property type="molecule type" value="Genomic_DNA"/>
</dbReference>
<feature type="transmembrane region" description="Helical" evidence="6">
    <location>
        <begin position="106"/>
        <end position="126"/>
    </location>
</feature>
<dbReference type="OrthoDB" id="9810601at2"/>
<evidence type="ECO:0008006" key="9">
    <source>
        <dbReference type="Google" id="ProtNLM"/>
    </source>
</evidence>
<keyword evidence="3 6" id="KW-1133">Transmembrane helix</keyword>
<comment type="caution">
    <text evidence="7">The sequence shown here is derived from an EMBL/GenBank/DDBJ whole genome shotgun (WGS) entry which is preliminary data.</text>
</comment>
<reference evidence="7 8" key="1">
    <citation type="submission" date="2016-10" db="EMBL/GenBank/DDBJ databases">
        <title>Draft Genome sequence of Alkanindiges sp. strain H1.</title>
        <authorList>
            <person name="Subhash Y."/>
            <person name="Lee S."/>
        </authorList>
    </citation>
    <scope>NUCLEOTIDE SEQUENCE [LARGE SCALE GENOMIC DNA]</scope>
    <source>
        <strain evidence="7 8">H1</strain>
    </source>
</reference>
<dbReference type="Pfam" id="PF02674">
    <property type="entry name" value="Colicin_V"/>
    <property type="match status" value="1"/>
</dbReference>
<dbReference type="PANTHER" id="PTHR36926">
    <property type="entry name" value="COLICIN V PRODUCTION PROTEIN"/>
    <property type="match status" value="1"/>
</dbReference>
<gene>
    <name evidence="7" type="ORF">BKE30_02230</name>
</gene>
<keyword evidence="4 6" id="KW-0472">Membrane</keyword>
<evidence type="ECO:0000313" key="8">
    <source>
        <dbReference type="Proteomes" id="UP000192132"/>
    </source>
</evidence>
<evidence type="ECO:0000256" key="4">
    <source>
        <dbReference type="ARBA" id="ARBA00023136"/>
    </source>
</evidence>
<evidence type="ECO:0000256" key="5">
    <source>
        <dbReference type="SAM" id="MobiDB-lite"/>
    </source>
</evidence>
<feature type="compositionally biased region" description="Basic and acidic residues" evidence="5">
    <location>
        <begin position="180"/>
        <end position="191"/>
    </location>
</feature>
<evidence type="ECO:0000256" key="3">
    <source>
        <dbReference type="ARBA" id="ARBA00022989"/>
    </source>
</evidence>
<protein>
    <recommendedName>
        <fullName evidence="9">Membrane protein required for colicin V production</fullName>
    </recommendedName>
</protein>
<organism evidence="7 8">
    <name type="scientific">Alkanindiges hydrocarboniclasticus</name>
    <dbReference type="NCBI Taxonomy" id="1907941"/>
    <lineage>
        <taxon>Bacteria</taxon>
        <taxon>Pseudomonadati</taxon>
        <taxon>Pseudomonadota</taxon>
        <taxon>Gammaproteobacteria</taxon>
        <taxon>Moraxellales</taxon>
        <taxon>Moraxellaceae</taxon>
        <taxon>Alkanindiges</taxon>
    </lineage>
</organism>
<feature type="region of interest" description="Disordered" evidence="5">
    <location>
        <begin position="160"/>
        <end position="199"/>
    </location>
</feature>
<keyword evidence="8" id="KW-1185">Reference proteome</keyword>
<feature type="transmembrane region" description="Helical" evidence="6">
    <location>
        <begin position="31"/>
        <end position="52"/>
    </location>
</feature>